<gene>
    <name evidence="2" type="ORF">CVS29_15170</name>
</gene>
<dbReference type="AlphaFoldDB" id="A0A2V3DNY1"/>
<evidence type="ECO:0000313" key="2">
    <source>
        <dbReference type="EMBL" id="PXA64477.1"/>
    </source>
</evidence>
<dbReference type="OrthoDB" id="4991311at2"/>
<accession>A0A2V3DNY1</accession>
<sequence>MSNTENFDPTQSPRVDKKLMEDSAGEPEVGKEASEVAQTPEPKDVESDPALNDGLGQDWTDEGGATAEGSATLSE</sequence>
<name>A0A2V3DNY1_9MICC</name>
<organism evidence="2 3">
    <name type="scientific">Arthrobacter psychrochitiniphilus</name>
    <dbReference type="NCBI Taxonomy" id="291045"/>
    <lineage>
        <taxon>Bacteria</taxon>
        <taxon>Bacillati</taxon>
        <taxon>Actinomycetota</taxon>
        <taxon>Actinomycetes</taxon>
        <taxon>Micrococcales</taxon>
        <taxon>Micrococcaceae</taxon>
        <taxon>Arthrobacter</taxon>
    </lineage>
</organism>
<keyword evidence="3" id="KW-1185">Reference proteome</keyword>
<dbReference type="RefSeq" id="WP_110107175.1">
    <property type="nucleotide sequence ID" value="NZ_JACBZZ010000001.1"/>
</dbReference>
<dbReference type="EMBL" id="QHLZ01000011">
    <property type="protein sequence ID" value="PXA64477.1"/>
    <property type="molecule type" value="Genomic_DNA"/>
</dbReference>
<evidence type="ECO:0000313" key="3">
    <source>
        <dbReference type="Proteomes" id="UP000246303"/>
    </source>
</evidence>
<evidence type="ECO:0000256" key="1">
    <source>
        <dbReference type="SAM" id="MobiDB-lite"/>
    </source>
</evidence>
<protein>
    <submittedName>
        <fullName evidence="2">Uncharacterized protein</fullName>
    </submittedName>
</protein>
<dbReference type="Proteomes" id="UP000246303">
    <property type="component" value="Unassembled WGS sequence"/>
</dbReference>
<feature type="compositionally biased region" description="Polar residues" evidence="1">
    <location>
        <begin position="1"/>
        <end position="13"/>
    </location>
</feature>
<proteinExistence type="predicted"/>
<reference evidence="2 3" key="1">
    <citation type="submission" date="2018-05" db="EMBL/GenBank/DDBJ databases">
        <title>Genetic diversity of glacier-inhabiting Cryobacterium bacteria in China and description of Cryobacterium mengkeensis sp. nov. and Arthrobacter glacialis sp. nov.</title>
        <authorList>
            <person name="Liu Q."/>
            <person name="Xin Y.-H."/>
        </authorList>
    </citation>
    <scope>NUCLEOTIDE SEQUENCE [LARGE SCALE GENOMIC DNA]</scope>
    <source>
        <strain evidence="2 3">GP3</strain>
    </source>
</reference>
<comment type="caution">
    <text evidence="2">The sequence shown here is derived from an EMBL/GenBank/DDBJ whole genome shotgun (WGS) entry which is preliminary data.</text>
</comment>
<feature type="region of interest" description="Disordered" evidence="1">
    <location>
        <begin position="1"/>
        <end position="75"/>
    </location>
</feature>